<protein>
    <recommendedName>
        <fullName evidence="2">Zinc knuckle CX2CX4HX4C domain-containing protein</fullName>
    </recommendedName>
</protein>
<sequence>MNFIRVLVEVDISEPLPPGFYIEIEEGREHWVEFKYERLPSNVCYGCGKIGHSQLICKHPGDYVEGRYGDWIRAGPHSPISPFAVNQRRKTPGTTESKTGDNFTQVDGRRTADSYLDGRLSGGRGFQRKERGSTEQGITRRVLPPATAILSGSEGGNSGPPPGFEGRKATGKFGPPLTLKQTDDFSPYKPRSLFQEEEEEEEEEEGGQRQGRRFLEMGQGSGALEQNGSGLGHASGAQNFNPLFTMGQPNFFPSPNYLQMAQGSYFSAQAQQPFVLWDNKQMEAQFLSPWGLKAQEPRKKLKISKKRSQYQSLWMVILIWGMKARNRMETVMGRNLERRRWRSISHPSSHDNLMLELSWPWQRHDSEVS</sequence>
<dbReference type="PANTHER" id="PTHR31286">
    <property type="entry name" value="GLYCINE-RICH CELL WALL STRUCTURAL PROTEIN 1.8-LIKE"/>
    <property type="match status" value="1"/>
</dbReference>
<evidence type="ECO:0000259" key="2">
    <source>
        <dbReference type="Pfam" id="PF14392"/>
    </source>
</evidence>
<feature type="region of interest" description="Disordered" evidence="1">
    <location>
        <begin position="118"/>
        <end position="137"/>
    </location>
</feature>
<feature type="domain" description="Zinc knuckle CX2CX4HX4C" evidence="2">
    <location>
        <begin position="10"/>
        <end position="58"/>
    </location>
</feature>
<dbReference type="InterPro" id="IPR040256">
    <property type="entry name" value="At4g02000-like"/>
</dbReference>
<evidence type="ECO:0000256" key="1">
    <source>
        <dbReference type="SAM" id="MobiDB-lite"/>
    </source>
</evidence>
<dbReference type="Proteomes" id="UP001497516">
    <property type="component" value="Chromosome 9"/>
</dbReference>
<dbReference type="AlphaFoldDB" id="A0AAV2GQB9"/>
<evidence type="ECO:0000313" key="3">
    <source>
        <dbReference type="EMBL" id="CAL1412681.1"/>
    </source>
</evidence>
<feature type="region of interest" description="Disordered" evidence="1">
    <location>
        <begin position="146"/>
        <end position="188"/>
    </location>
</feature>
<accession>A0AAV2GQB9</accession>
<feature type="region of interest" description="Disordered" evidence="1">
    <location>
        <begin position="79"/>
        <end position="103"/>
    </location>
</feature>
<evidence type="ECO:0000313" key="4">
    <source>
        <dbReference type="Proteomes" id="UP001497516"/>
    </source>
</evidence>
<dbReference type="EMBL" id="OZ034822">
    <property type="protein sequence ID" value="CAL1412681.1"/>
    <property type="molecule type" value="Genomic_DNA"/>
</dbReference>
<gene>
    <name evidence="3" type="ORF">LTRI10_LOCUS51957</name>
</gene>
<keyword evidence="4" id="KW-1185">Reference proteome</keyword>
<proteinExistence type="predicted"/>
<feature type="compositionally biased region" description="Polar residues" evidence="1">
    <location>
        <begin position="92"/>
        <end position="103"/>
    </location>
</feature>
<reference evidence="3 4" key="1">
    <citation type="submission" date="2024-04" db="EMBL/GenBank/DDBJ databases">
        <authorList>
            <person name="Fracassetti M."/>
        </authorList>
    </citation>
    <scope>NUCLEOTIDE SEQUENCE [LARGE SCALE GENOMIC DNA]</scope>
</reference>
<organism evidence="3 4">
    <name type="scientific">Linum trigynum</name>
    <dbReference type="NCBI Taxonomy" id="586398"/>
    <lineage>
        <taxon>Eukaryota</taxon>
        <taxon>Viridiplantae</taxon>
        <taxon>Streptophyta</taxon>
        <taxon>Embryophyta</taxon>
        <taxon>Tracheophyta</taxon>
        <taxon>Spermatophyta</taxon>
        <taxon>Magnoliopsida</taxon>
        <taxon>eudicotyledons</taxon>
        <taxon>Gunneridae</taxon>
        <taxon>Pentapetalae</taxon>
        <taxon>rosids</taxon>
        <taxon>fabids</taxon>
        <taxon>Malpighiales</taxon>
        <taxon>Linaceae</taxon>
        <taxon>Linum</taxon>
    </lineage>
</organism>
<dbReference type="InterPro" id="IPR025836">
    <property type="entry name" value="Zn_knuckle_CX2CX4HX4C"/>
</dbReference>
<name>A0AAV2GQB9_9ROSI</name>
<dbReference type="PANTHER" id="PTHR31286:SF178">
    <property type="entry name" value="DUF4283 DOMAIN-CONTAINING PROTEIN"/>
    <property type="match status" value="1"/>
</dbReference>
<dbReference type="Pfam" id="PF14392">
    <property type="entry name" value="zf-CCHC_4"/>
    <property type="match status" value="1"/>
</dbReference>